<dbReference type="OrthoDB" id="758082at2759"/>
<name>A0A8T0W4V4_PANVG</name>
<protein>
    <submittedName>
        <fullName evidence="3">Uncharacterized protein</fullName>
    </submittedName>
</protein>
<evidence type="ECO:0000313" key="3">
    <source>
        <dbReference type="EMBL" id="KAG2642425.1"/>
    </source>
</evidence>
<reference evidence="3" key="1">
    <citation type="submission" date="2020-05" db="EMBL/GenBank/DDBJ databases">
        <title>WGS assembly of Panicum virgatum.</title>
        <authorList>
            <person name="Lovell J.T."/>
            <person name="Jenkins J."/>
            <person name="Shu S."/>
            <person name="Juenger T.E."/>
            <person name="Schmutz J."/>
        </authorList>
    </citation>
    <scope>NUCLEOTIDE SEQUENCE</scope>
    <source>
        <strain evidence="3">AP13</strain>
    </source>
</reference>
<comment type="caution">
    <text evidence="3">The sequence shown here is derived from an EMBL/GenBank/DDBJ whole genome shotgun (WGS) entry which is preliminary data.</text>
</comment>
<evidence type="ECO:0000313" key="4">
    <source>
        <dbReference type="Proteomes" id="UP000823388"/>
    </source>
</evidence>
<gene>
    <name evidence="3" type="ORF">PVAP13_2KG274544</name>
</gene>
<dbReference type="Proteomes" id="UP000823388">
    <property type="component" value="Chromosome 2K"/>
</dbReference>
<dbReference type="PANTHER" id="PTHR33493:SF33">
    <property type="entry name" value="OS09G0278000 PROTEIN"/>
    <property type="match status" value="1"/>
</dbReference>
<proteinExistence type="inferred from homology"/>
<dbReference type="PANTHER" id="PTHR33493">
    <property type="entry name" value="LATE EMBRYOGENESIS ABUNDANT PROTEIN 6-RELATED"/>
    <property type="match status" value="1"/>
</dbReference>
<dbReference type="AlphaFoldDB" id="A0A8T0W4V4"/>
<dbReference type="Pfam" id="PF03760">
    <property type="entry name" value="LEA_1"/>
    <property type="match status" value="1"/>
</dbReference>
<organism evidence="3 4">
    <name type="scientific">Panicum virgatum</name>
    <name type="common">Blackwell switchgrass</name>
    <dbReference type="NCBI Taxonomy" id="38727"/>
    <lineage>
        <taxon>Eukaryota</taxon>
        <taxon>Viridiplantae</taxon>
        <taxon>Streptophyta</taxon>
        <taxon>Embryophyta</taxon>
        <taxon>Tracheophyta</taxon>
        <taxon>Spermatophyta</taxon>
        <taxon>Magnoliopsida</taxon>
        <taxon>Liliopsida</taxon>
        <taxon>Poales</taxon>
        <taxon>Poaceae</taxon>
        <taxon>PACMAD clade</taxon>
        <taxon>Panicoideae</taxon>
        <taxon>Panicodae</taxon>
        <taxon>Paniceae</taxon>
        <taxon>Panicinae</taxon>
        <taxon>Panicum</taxon>
        <taxon>Panicum sect. Hiantes</taxon>
    </lineage>
</organism>
<keyword evidence="4" id="KW-1185">Reference proteome</keyword>
<comment type="similarity">
    <text evidence="1">Belongs to the LEA type 1 family.</text>
</comment>
<feature type="region of interest" description="Disordered" evidence="2">
    <location>
        <begin position="1"/>
        <end position="93"/>
    </location>
</feature>
<feature type="compositionally biased region" description="Low complexity" evidence="2">
    <location>
        <begin position="132"/>
        <end position="163"/>
    </location>
</feature>
<feature type="compositionally biased region" description="Basic and acidic residues" evidence="2">
    <location>
        <begin position="27"/>
        <end position="89"/>
    </location>
</feature>
<accession>A0A8T0W4V4</accession>
<feature type="region of interest" description="Disordered" evidence="2">
    <location>
        <begin position="121"/>
        <end position="167"/>
    </location>
</feature>
<sequence>MQGRRSASALESAKEAAANVGASAWAGKEKTKAVVEEKVAQARARDPAAKAAADARMEERVRGVEAAKQDAMRHNAASKERASAAEHHPTPLGVGGAAAAPLVPAGPGVYVLDRSAVPAAPAANATDGDHSATGGVPVGAEAGAAARPHASAGAGVPPASGTARGDDVSCIKRRRSCARGCAADCLRPRLVPKIFHTIPVTSNLSTHA</sequence>
<dbReference type="InterPro" id="IPR005513">
    <property type="entry name" value="LEA_1"/>
</dbReference>
<dbReference type="EMBL" id="CM029039">
    <property type="protein sequence ID" value="KAG2642425.1"/>
    <property type="molecule type" value="Genomic_DNA"/>
</dbReference>
<evidence type="ECO:0000256" key="1">
    <source>
        <dbReference type="ARBA" id="ARBA00010975"/>
    </source>
</evidence>
<evidence type="ECO:0000256" key="2">
    <source>
        <dbReference type="SAM" id="MobiDB-lite"/>
    </source>
</evidence>
<feature type="compositionally biased region" description="Low complexity" evidence="2">
    <location>
        <begin position="1"/>
        <end position="26"/>
    </location>
</feature>
<dbReference type="GO" id="GO:0009793">
    <property type="term" value="P:embryo development ending in seed dormancy"/>
    <property type="evidence" value="ECO:0007669"/>
    <property type="project" value="InterPro"/>
</dbReference>